<dbReference type="Proteomes" id="UP000659654">
    <property type="component" value="Unassembled WGS sequence"/>
</dbReference>
<dbReference type="PANTHER" id="PTHR10504">
    <property type="entry name" value="BACTERICIDAL PERMEABILITY-INCREASING BPI PROTEIN-RELATED"/>
    <property type="match status" value="1"/>
</dbReference>
<dbReference type="WBParaSite" id="BXY_0092000.1">
    <property type="protein sequence ID" value="BXY_0092000.1"/>
    <property type="gene ID" value="BXY_0092000"/>
</dbReference>
<sequence>MMRHFSGTRPRMPSKFILVMVVCGLSTMVSAQSLANSFFTEPDTFPGFTTRVGPKALDLMSEYLRQRVGKFIKFGTIAYNLTVPLTPLVRFSLLSNGVSGFEANNFQSSLKVTPNKELLWTGANMKITVNSIYRVTSSAGEVTGSVPVTFDRSTVELALQTAVNTDGHLKTDLQRCRVSLSELHFEFAQSDADLIRNYMPFIHRAVRDQVDNLLCPTFHAELVPVISNRLMNTPMSAALFDHYFINYGLMGPLLYNHDGLELRHRGNVFGILRQGRTRLNDFRLPFRSAPLFSQPENKHMVSFQMSNYTLASLMFWMDQYRKFDYEISKTSVNDSNIAGYLRTECGPQDICAGTLFPALAAKFAKGVVNIKTHTVTFPHVRIENGKVKVIVDSRIDAFVSQPDKNRRFLTANMLAELVLQKVQFKDYTLTGKLNIDSFKISDVVSLVDGIDANSIEFLINALNDLILNDEISKKLKDGIKLPIVFDFEQASSEIVLEADKMTIHADYCFEEGCKQAQPAARVDQSQDMDVNYYDAAG</sequence>
<dbReference type="SUPFAM" id="SSF55394">
    <property type="entry name" value="Bactericidal permeability-increasing protein, BPI"/>
    <property type="match status" value="2"/>
</dbReference>
<proteinExistence type="predicted"/>
<dbReference type="Gene3D" id="3.15.20.10">
    <property type="entry name" value="Bactericidal permeability-increasing protein, domain 2"/>
    <property type="match status" value="1"/>
</dbReference>
<dbReference type="InterPro" id="IPR032942">
    <property type="entry name" value="BPI/LBP/Plunc"/>
</dbReference>
<evidence type="ECO:0000313" key="3">
    <source>
        <dbReference type="EMBL" id="CAD5233662.1"/>
    </source>
</evidence>
<feature type="domain" description="Lipid-binding serum glycoprotein C-terminal" evidence="2">
    <location>
        <begin position="295"/>
        <end position="505"/>
    </location>
</feature>
<evidence type="ECO:0000313" key="4">
    <source>
        <dbReference type="Proteomes" id="UP000095284"/>
    </source>
</evidence>
<dbReference type="SMART" id="SM00329">
    <property type="entry name" value="BPI2"/>
    <property type="match status" value="1"/>
</dbReference>
<dbReference type="AlphaFoldDB" id="A0A1I7RJN8"/>
<dbReference type="Proteomes" id="UP000582659">
    <property type="component" value="Unassembled WGS sequence"/>
</dbReference>
<dbReference type="InterPro" id="IPR001124">
    <property type="entry name" value="Lipid-bd_serum_glycop_C"/>
</dbReference>
<evidence type="ECO:0000313" key="6">
    <source>
        <dbReference type="WBParaSite" id="BXY_0092000.1"/>
    </source>
</evidence>
<evidence type="ECO:0000259" key="2">
    <source>
        <dbReference type="SMART" id="SM00329"/>
    </source>
</evidence>
<dbReference type="SMR" id="A0A1I7RJN8"/>
<dbReference type="EMBL" id="CAJFDI010000006">
    <property type="protein sequence ID" value="CAD5233662.1"/>
    <property type="molecule type" value="Genomic_DNA"/>
</dbReference>
<dbReference type="OrthoDB" id="10255543at2759"/>
<dbReference type="eggNOG" id="KOG4160">
    <property type="taxonomic scope" value="Eukaryota"/>
</dbReference>
<name>A0A1I7RJN8_BURXY</name>
<gene>
    <name evidence="3" type="ORF">BXYJ_LOCUS13753</name>
</gene>
<reference evidence="6" key="1">
    <citation type="submission" date="2016-11" db="UniProtKB">
        <authorList>
            <consortium name="WormBaseParasite"/>
        </authorList>
    </citation>
    <scope>IDENTIFICATION</scope>
</reference>
<feature type="chain" id="PRO_5035399410" evidence="1">
    <location>
        <begin position="32"/>
        <end position="537"/>
    </location>
</feature>
<keyword evidence="5" id="KW-1185">Reference proteome</keyword>
<organism evidence="4 6">
    <name type="scientific">Bursaphelenchus xylophilus</name>
    <name type="common">Pinewood nematode worm</name>
    <name type="synonym">Aphelenchoides xylophilus</name>
    <dbReference type="NCBI Taxonomy" id="6326"/>
    <lineage>
        <taxon>Eukaryota</taxon>
        <taxon>Metazoa</taxon>
        <taxon>Ecdysozoa</taxon>
        <taxon>Nematoda</taxon>
        <taxon>Chromadorea</taxon>
        <taxon>Rhabditida</taxon>
        <taxon>Tylenchina</taxon>
        <taxon>Tylenchomorpha</taxon>
        <taxon>Aphelenchoidea</taxon>
        <taxon>Aphelenchoididae</taxon>
        <taxon>Bursaphelenchus</taxon>
    </lineage>
</organism>
<evidence type="ECO:0000256" key="1">
    <source>
        <dbReference type="SAM" id="SignalP"/>
    </source>
</evidence>
<keyword evidence="1" id="KW-0732">Signal</keyword>
<reference evidence="3" key="2">
    <citation type="submission" date="2020-09" db="EMBL/GenBank/DDBJ databases">
        <authorList>
            <person name="Kikuchi T."/>
        </authorList>
    </citation>
    <scope>NUCLEOTIDE SEQUENCE</scope>
    <source>
        <strain evidence="3">Ka4C1</strain>
    </source>
</reference>
<feature type="signal peptide" evidence="1">
    <location>
        <begin position="1"/>
        <end position="31"/>
    </location>
</feature>
<protein>
    <submittedName>
        <fullName evidence="3">(pine wood nematode) hypothetical protein</fullName>
    </submittedName>
    <submittedName>
        <fullName evidence="6">BPI2 domain-containing protein</fullName>
    </submittedName>
</protein>
<dbReference type="GO" id="GO:0005615">
    <property type="term" value="C:extracellular space"/>
    <property type="evidence" value="ECO:0007669"/>
    <property type="project" value="TreeGrafter"/>
</dbReference>
<dbReference type="PANTHER" id="PTHR10504:SF133">
    <property type="entry name" value="LIPID-BINDING SERUM GLYCOPROTEIN C-TERMINAL DOMAIN-CONTAINING PROTEIN"/>
    <property type="match status" value="1"/>
</dbReference>
<dbReference type="Gene3D" id="3.15.10.10">
    <property type="entry name" value="Bactericidal permeability-increasing protein, domain 1"/>
    <property type="match status" value="1"/>
</dbReference>
<dbReference type="EMBL" id="CAJFCV020000006">
    <property type="protein sequence ID" value="CAG9128970.1"/>
    <property type="molecule type" value="Genomic_DNA"/>
</dbReference>
<dbReference type="InterPro" id="IPR017943">
    <property type="entry name" value="Bactericidal_perm-incr_a/b_dom"/>
</dbReference>
<evidence type="ECO:0000313" key="5">
    <source>
        <dbReference type="Proteomes" id="UP000659654"/>
    </source>
</evidence>
<dbReference type="GO" id="GO:0008289">
    <property type="term" value="F:lipid binding"/>
    <property type="evidence" value="ECO:0007669"/>
    <property type="project" value="InterPro"/>
</dbReference>
<accession>A0A1I7RJN8</accession>
<dbReference type="Proteomes" id="UP000095284">
    <property type="component" value="Unplaced"/>
</dbReference>
<dbReference type="Pfam" id="PF02886">
    <property type="entry name" value="LBP_BPI_CETP_C"/>
    <property type="match status" value="1"/>
</dbReference>